<dbReference type="PANTHER" id="PTHR11941">
    <property type="entry name" value="ENOYL-COA HYDRATASE-RELATED"/>
    <property type="match status" value="1"/>
</dbReference>
<comment type="caution">
    <text evidence="1">The sequence shown here is derived from an EMBL/GenBank/DDBJ whole genome shotgun (WGS) entry which is preliminary data.</text>
</comment>
<dbReference type="RefSeq" id="WP_238207965.1">
    <property type="nucleotide sequence ID" value="NZ_JBHTND010000001.1"/>
</dbReference>
<dbReference type="InterPro" id="IPR029045">
    <property type="entry name" value="ClpP/crotonase-like_dom_sf"/>
</dbReference>
<keyword evidence="2" id="KW-1185">Reference proteome</keyword>
<sequence length="262" mass="27609">MSATQNEGAVRYRVDSAVAHLTFDRPAARNAMTWAMYEDLSEGLARIETDPEIRVAVLRGAGGKAFVAGTDIAQFASFTSGEDGVAYEARIDGFIGALEALRVPTIAVIEGLAVGGGLAIANACDIRIAQTGARFGVPIARTLGNCLSPANLRRLTATLGLSLVKRMLLLAEMPAAETLMPLGYLAAVTEAEGLDAEVARICEQLLGHAPVTMSTTRRMLLRLAVDPEAEAADLISACYGSRDFGIGVRAFLDRSPPAWTGT</sequence>
<accession>A0ABW3WRM2</accession>
<dbReference type="Gene3D" id="3.90.226.10">
    <property type="entry name" value="2-enoyl-CoA Hydratase, Chain A, domain 1"/>
    <property type="match status" value="1"/>
</dbReference>
<name>A0ABW3WRM2_9HYPH</name>
<proteinExistence type="predicted"/>
<gene>
    <name evidence="1" type="ORF">ACFQ4G_00090</name>
</gene>
<organism evidence="1 2">
    <name type="scientific">Methylobacterium marchantiae</name>
    <dbReference type="NCBI Taxonomy" id="600331"/>
    <lineage>
        <taxon>Bacteria</taxon>
        <taxon>Pseudomonadati</taxon>
        <taxon>Pseudomonadota</taxon>
        <taxon>Alphaproteobacteria</taxon>
        <taxon>Hyphomicrobiales</taxon>
        <taxon>Methylobacteriaceae</taxon>
        <taxon>Methylobacterium</taxon>
    </lineage>
</organism>
<reference evidence="2" key="1">
    <citation type="journal article" date="2019" name="Int. J. Syst. Evol. Microbiol.">
        <title>The Global Catalogue of Microorganisms (GCM) 10K type strain sequencing project: providing services to taxonomists for standard genome sequencing and annotation.</title>
        <authorList>
            <consortium name="The Broad Institute Genomics Platform"/>
            <consortium name="The Broad Institute Genome Sequencing Center for Infectious Disease"/>
            <person name="Wu L."/>
            <person name="Ma J."/>
        </authorList>
    </citation>
    <scope>NUCLEOTIDE SEQUENCE [LARGE SCALE GENOMIC DNA]</scope>
    <source>
        <strain evidence="2">CCUG 56108</strain>
    </source>
</reference>
<dbReference type="EMBL" id="JBHTND010000001">
    <property type="protein sequence ID" value="MFD1299984.1"/>
    <property type="molecule type" value="Genomic_DNA"/>
</dbReference>
<protein>
    <submittedName>
        <fullName evidence="1">Enoyl-CoA hydratase</fullName>
    </submittedName>
</protein>
<evidence type="ECO:0000313" key="1">
    <source>
        <dbReference type="EMBL" id="MFD1299984.1"/>
    </source>
</evidence>
<dbReference type="SUPFAM" id="SSF52096">
    <property type="entry name" value="ClpP/crotonase"/>
    <property type="match status" value="1"/>
</dbReference>
<dbReference type="CDD" id="cd06558">
    <property type="entry name" value="crotonase-like"/>
    <property type="match status" value="1"/>
</dbReference>
<dbReference type="Proteomes" id="UP001597176">
    <property type="component" value="Unassembled WGS sequence"/>
</dbReference>
<dbReference type="Pfam" id="PF00378">
    <property type="entry name" value="ECH_1"/>
    <property type="match status" value="1"/>
</dbReference>
<dbReference type="PANTHER" id="PTHR11941:SF54">
    <property type="entry name" value="ENOYL-COA HYDRATASE, MITOCHONDRIAL"/>
    <property type="match status" value="1"/>
</dbReference>
<dbReference type="NCBIfam" id="NF004796">
    <property type="entry name" value="PRK06144.1"/>
    <property type="match status" value="1"/>
</dbReference>
<dbReference type="InterPro" id="IPR001753">
    <property type="entry name" value="Enoyl-CoA_hydra/iso"/>
</dbReference>
<evidence type="ECO:0000313" key="2">
    <source>
        <dbReference type="Proteomes" id="UP001597176"/>
    </source>
</evidence>